<dbReference type="Proteomes" id="UP000179769">
    <property type="component" value="Unassembled WGS sequence"/>
</dbReference>
<sequence>MIRLDQAARRADVHVQTILEWIAAGSLPATWQAATSTRPATGWHMDPADVDMAALKARRRAA</sequence>
<protein>
    <recommendedName>
        <fullName evidence="3">MerR family transcriptional regulator</fullName>
    </recommendedName>
</protein>
<name>A0A1S1R8X4_9ACTN</name>
<gene>
    <name evidence="1" type="ORF">BBK14_11305</name>
</gene>
<accession>A0A1S1R8X4</accession>
<evidence type="ECO:0000313" key="1">
    <source>
        <dbReference type="EMBL" id="OHV42201.1"/>
    </source>
</evidence>
<proteinExistence type="predicted"/>
<reference evidence="2" key="1">
    <citation type="submission" date="2016-07" db="EMBL/GenBank/DDBJ databases">
        <title>Frankia sp. NRRL B-16219 Genome sequencing.</title>
        <authorList>
            <person name="Ghodhbane-Gtari F."/>
            <person name="Swanson E."/>
            <person name="Gueddou A."/>
            <person name="Louati M."/>
            <person name="Nouioui I."/>
            <person name="Hezbri K."/>
            <person name="Abebe-Akele F."/>
            <person name="Simpson S."/>
            <person name="Morris K."/>
            <person name="Thomas K."/>
            <person name="Gtari M."/>
            <person name="Tisa L.S."/>
        </authorList>
    </citation>
    <scope>NUCLEOTIDE SEQUENCE [LARGE SCALE GENOMIC DNA]</scope>
    <source>
        <strain evidence="2">NRRL B-16219</strain>
    </source>
</reference>
<keyword evidence="2" id="KW-1185">Reference proteome</keyword>
<evidence type="ECO:0008006" key="3">
    <source>
        <dbReference type="Google" id="ProtNLM"/>
    </source>
</evidence>
<evidence type="ECO:0000313" key="2">
    <source>
        <dbReference type="Proteomes" id="UP000179769"/>
    </source>
</evidence>
<dbReference type="EMBL" id="MAXA01000047">
    <property type="protein sequence ID" value="OHV42201.1"/>
    <property type="molecule type" value="Genomic_DNA"/>
</dbReference>
<comment type="caution">
    <text evidence="1">The sequence shown here is derived from an EMBL/GenBank/DDBJ whole genome shotgun (WGS) entry which is preliminary data.</text>
</comment>
<dbReference type="AlphaFoldDB" id="A0A1S1R8X4"/>
<organism evidence="1 2">
    <name type="scientific">Parafrankia soli</name>
    <dbReference type="NCBI Taxonomy" id="2599596"/>
    <lineage>
        <taxon>Bacteria</taxon>
        <taxon>Bacillati</taxon>
        <taxon>Actinomycetota</taxon>
        <taxon>Actinomycetes</taxon>
        <taxon>Frankiales</taxon>
        <taxon>Frankiaceae</taxon>
        <taxon>Parafrankia</taxon>
    </lineage>
</organism>
<dbReference type="RefSeq" id="WP_131802177.1">
    <property type="nucleotide sequence ID" value="NZ_MAXA01000047.1"/>
</dbReference>